<evidence type="ECO:0000313" key="2">
    <source>
        <dbReference type="EMBL" id="MQY15263.1"/>
    </source>
</evidence>
<dbReference type="RefSeq" id="WP_153456102.1">
    <property type="nucleotide sequence ID" value="NZ_WEGJ01000031.1"/>
</dbReference>
<keyword evidence="3" id="KW-1185">Reference proteome</keyword>
<dbReference type="PANTHER" id="PTHR34351:SF1">
    <property type="entry name" value="SLR1927 PROTEIN"/>
    <property type="match status" value="1"/>
</dbReference>
<name>A0A7K0CPM0_9ACTN</name>
<dbReference type="Proteomes" id="UP000466345">
    <property type="component" value="Unassembled WGS sequence"/>
</dbReference>
<feature type="domain" description="DUF58" evidence="1">
    <location>
        <begin position="217"/>
        <end position="304"/>
    </location>
</feature>
<sequence length="445" mass="48081">MAADAPAGSDQQPGGLRIALAGTTTRGRSFLAAGVAAAACSYILGQDDLLRVGLLLAALPLVCVVALHRTRYRVAGSRKLSPARVPAGSEARVQLRLDNASRLPTGLLMLQDRVPYVLGPRPRFVLDRVEPNGRREVSYRVRSDLRGRYPLGPLQMRLTDPFGMCELTRSFSAYDTLTVVPKTEPLPPVRLAGESSGWGDGRRRTLALAGEDDVIPREYRHGDDLRRVHWRSTARYGELMVRREEQPHRAGCTVLLDTRRVGYYGAGPDSAFEWAVSGAASTALHMLERDYAVRLLTDTGDSVPGAESAGGGHGAHSDSADAAGLMLDTLAVIDHSASEDLSAAFDVLRSGHEGLLVAFIGELDDDTVSLVARMRRRSGAAIAFLLDSAAWSAAGDDEPDARRLEDQVQLLREAGWTALPVRPGDRLPELWRQAEGQAQQLKAGV</sequence>
<comment type="caution">
    <text evidence="2">The sequence shown here is derived from an EMBL/GenBank/DDBJ whole genome shotgun (WGS) entry which is preliminary data.</text>
</comment>
<evidence type="ECO:0000313" key="3">
    <source>
        <dbReference type="Proteomes" id="UP000466345"/>
    </source>
</evidence>
<accession>A0A7K0CPM0</accession>
<dbReference type="InterPro" id="IPR002881">
    <property type="entry name" value="DUF58"/>
</dbReference>
<reference evidence="2 3" key="1">
    <citation type="submission" date="2019-10" db="EMBL/GenBank/DDBJ databases">
        <title>Streptomyces smaragdinus sp. nov. and Streptomyces fabii sp. nov., isolated from the gut of fungus growing-termite Macrotermes natalensis.</title>
        <authorList>
            <person name="Schwitalla J."/>
            <person name="Benndorf R."/>
            <person name="Martin K."/>
            <person name="De Beer W."/>
            <person name="Kaster A.-K."/>
            <person name="Vollmers J."/>
            <person name="Poulsen M."/>
            <person name="Beemelmanns C."/>
        </authorList>
    </citation>
    <scope>NUCLEOTIDE SEQUENCE [LARGE SCALE GENOMIC DNA]</scope>
    <source>
        <strain evidence="2 3">RB5</strain>
    </source>
</reference>
<dbReference type="PANTHER" id="PTHR34351">
    <property type="entry name" value="SLR1927 PROTEIN-RELATED"/>
    <property type="match status" value="1"/>
</dbReference>
<dbReference type="OrthoDB" id="9812729at2"/>
<proteinExistence type="predicted"/>
<dbReference type="Pfam" id="PF01882">
    <property type="entry name" value="DUF58"/>
    <property type="match status" value="1"/>
</dbReference>
<dbReference type="EMBL" id="WEGJ01000031">
    <property type="protein sequence ID" value="MQY15263.1"/>
    <property type="molecule type" value="Genomic_DNA"/>
</dbReference>
<organism evidence="2 3">
    <name type="scientific">Streptomyces smaragdinus</name>
    <dbReference type="NCBI Taxonomy" id="2585196"/>
    <lineage>
        <taxon>Bacteria</taxon>
        <taxon>Bacillati</taxon>
        <taxon>Actinomycetota</taxon>
        <taxon>Actinomycetes</taxon>
        <taxon>Kitasatosporales</taxon>
        <taxon>Streptomycetaceae</taxon>
        <taxon>Streptomyces</taxon>
    </lineage>
</organism>
<protein>
    <recommendedName>
        <fullName evidence="1">DUF58 domain-containing protein</fullName>
    </recommendedName>
</protein>
<dbReference type="AlphaFoldDB" id="A0A7K0CPM0"/>
<gene>
    <name evidence="2" type="ORF">SRB5_54420</name>
</gene>
<evidence type="ECO:0000259" key="1">
    <source>
        <dbReference type="Pfam" id="PF01882"/>
    </source>
</evidence>